<accession>Q6IH58</accession>
<evidence type="ECO:0000313" key="1">
    <source>
        <dbReference type="EMBL" id="DAA03757.1"/>
    </source>
</evidence>
<organism evidence="1">
    <name type="scientific">Drosophila melanogaster</name>
    <name type="common">Fruit fly</name>
    <dbReference type="NCBI Taxonomy" id="7227"/>
    <lineage>
        <taxon>Eukaryota</taxon>
        <taxon>Metazoa</taxon>
        <taxon>Ecdysozoa</taxon>
        <taxon>Arthropoda</taxon>
        <taxon>Hexapoda</taxon>
        <taxon>Insecta</taxon>
        <taxon>Pterygota</taxon>
        <taxon>Neoptera</taxon>
        <taxon>Endopterygota</taxon>
        <taxon>Diptera</taxon>
        <taxon>Brachycera</taxon>
        <taxon>Muscomorpha</taxon>
        <taxon>Ephydroidea</taxon>
        <taxon>Drosophilidae</taxon>
        <taxon>Drosophila</taxon>
        <taxon>Sophophora</taxon>
    </lineage>
</organism>
<gene>
    <name evidence="1" type="ORF">HDC03217</name>
</gene>
<dbReference type="AlphaFoldDB" id="Q6IH58"/>
<reference evidence="1" key="1">
    <citation type="journal article" date="2003" name="Genome Biol.">
        <title>An integrated gene annotation and transcriptional profiling approach towards the full gene content of the Drosophila genome.</title>
        <authorList>
            <person name="Hild M."/>
            <person name="Beckmann B."/>
            <person name="Haas S.A."/>
            <person name="Koch B."/>
            <person name="Solovyev V."/>
            <person name="Busold C."/>
            <person name="Fellenberg K."/>
            <person name="Boutros M."/>
            <person name="Vingron M."/>
            <person name="Sauer F."/>
            <person name="Hoheisel J.D."/>
            <person name="Paro R."/>
        </authorList>
    </citation>
    <scope>NUCLEOTIDE SEQUENCE</scope>
</reference>
<name>Q6IH58_DROME</name>
<protein>
    <submittedName>
        <fullName evidence="1">HDC03217</fullName>
    </submittedName>
</protein>
<dbReference type="EMBL" id="BK003558">
    <property type="protein sequence ID" value="DAA03757.1"/>
    <property type="molecule type" value="Genomic_DNA"/>
</dbReference>
<sequence length="82" mass="9124">MEIRHQGFSQCHTWRVHAPSSRNSPMTSWHPGAGLCHLRSSGLDFQISPLTGIASETAAAGSQAVEQSRRPLDIARVFRWRV</sequence>
<proteinExistence type="predicted"/>